<feature type="domain" description="ABM" evidence="1">
    <location>
        <begin position="9"/>
        <end position="66"/>
    </location>
</feature>
<proteinExistence type="predicted"/>
<dbReference type="AlphaFoldDB" id="A0A9W6LLN5"/>
<sequence>MSKELAFYVNFHVKEEFVKKWKRAAREVIDHMPEEDTFILCYMHQDAQEPNKFTLYERWSEPSMEAFIENQLNAKEYRKKYEKILPEMLETPRTFSVLNTLQEWRRK</sequence>
<evidence type="ECO:0000313" key="3">
    <source>
        <dbReference type="Proteomes" id="UP001144471"/>
    </source>
</evidence>
<dbReference type="Pfam" id="PF03992">
    <property type="entry name" value="ABM"/>
    <property type="match status" value="1"/>
</dbReference>
<gene>
    <name evidence="2" type="ORF">PM10SUCC1_00730</name>
</gene>
<reference evidence="2" key="1">
    <citation type="submission" date="2022-12" db="EMBL/GenBank/DDBJ databases">
        <title>Reference genome sequencing for broad-spectrum identification of bacterial and archaeal isolates by mass spectrometry.</title>
        <authorList>
            <person name="Sekiguchi Y."/>
            <person name="Tourlousse D.M."/>
        </authorList>
    </citation>
    <scope>NUCLEOTIDE SEQUENCE</scope>
    <source>
        <strain evidence="2">10succ1</strain>
    </source>
</reference>
<keyword evidence="3" id="KW-1185">Reference proteome</keyword>
<organism evidence="2 3">
    <name type="scientific">Propionigenium maris DSM 9537</name>
    <dbReference type="NCBI Taxonomy" id="1123000"/>
    <lineage>
        <taxon>Bacteria</taxon>
        <taxon>Fusobacteriati</taxon>
        <taxon>Fusobacteriota</taxon>
        <taxon>Fusobacteriia</taxon>
        <taxon>Fusobacteriales</taxon>
        <taxon>Fusobacteriaceae</taxon>
        <taxon>Propionigenium</taxon>
    </lineage>
</organism>
<dbReference type="EMBL" id="BSDY01000001">
    <property type="protein sequence ID" value="GLI54558.1"/>
    <property type="molecule type" value="Genomic_DNA"/>
</dbReference>
<dbReference type="Gene3D" id="3.30.70.100">
    <property type="match status" value="1"/>
</dbReference>
<dbReference type="Proteomes" id="UP001144471">
    <property type="component" value="Unassembled WGS sequence"/>
</dbReference>
<dbReference type="SUPFAM" id="SSF54909">
    <property type="entry name" value="Dimeric alpha+beta barrel"/>
    <property type="match status" value="1"/>
</dbReference>
<comment type="caution">
    <text evidence="2">The sequence shown here is derived from an EMBL/GenBank/DDBJ whole genome shotgun (WGS) entry which is preliminary data.</text>
</comment>
<evidence type="ECO:0000313" key="2">
    <source>
        <dbReference type="EMBL" id="GLI54558.1"/>
    </source>
</evidence>
<name>A0A9W6LLN5_9FUSO</name>
<dbReference type="InterPro" id="IPR007138">
    <property type="entry name" value="ABM_dom"/>
</dbReference>
<dbReference type="InterPro" id="IPR011008">
    <property type="entry name" value="Dimeric_a/b-barrel"/>
</dbReference>
<evidence type="ECO:0000259" key="1">
    <source>
        <dbReference type="Pfam" id="PF03992"/>
    </source>
</evidence>
<accession>A0A9W6LLN5</accession>
<protein>
    <recommendedName>
        <fullName evidence="1">ABM domain-containing protein</fullName>
    </recommendedName>
</protein>
<dbReference type="RefSeq" id="WP_281832253.1">
    <property type="nucleotide sequence ID" value="NZ_BSDY01000001.1"/>
</dbReference>